<proteinExistence type="predicted"/>
<protein>
    <recommendedName>
        <fullName evidence="3">AraC family transcriptional regulator</fullName>
    </recommendedName>
</protein>
<dbReference type="Proteomes" id="UP000323876">
    <property type="component" value="Unassembled WGS sequence"/>
</dbReference>
<evidence type="ECO:0008006" key="3">
    <source>
        <dbReference type="Google" id="ProtNLM"/>
    </source>
</evidence>
<reference evidence="1 2" key="1">
    <citation type="submission" date="2019-09" db="EMBL/GenBank/DDBJ databases">
        <authorList>
            <person name="Wang X."/>
        </authorList>
    </citation>
    <scope>NUCLEOTIDE SEQUENCE [LARGE SCALE GENOMIC DNA]</scope>
    <source>
        <strain evidence="1 2">CICC 11023</strain>
    </source>
</reference>
<dbReference type="OrthoDB" id="4549023at2"/>
<organism evidence="1 2">
    <name type="scientific">Nocardia colli</name>
    <dbReference type="NCBI Taxonomy" id="2545717"/>
    <lineage>
        <taxon>Bacteria</taxon>
        <taxon>Bacillati</taxon>
        <taxon>Actinomycetota</taxon>
        <taxon>Actinomycetes</taxon>
        <taxon>Mycobacteriales</taxon>
        <taxon>Nocardiaceae</taxon>
        <taxon>Nocardia</taxon>
    </lineage>
</organism>
<dbReference type="RefSeq" id="WP_150404977.1">
    <property type="nucleotide sequence ID" value="NZ_VXLC01000015.1"/>
</dbReference>
<evidence type="ECO:0000313" key="1">
    <source>
        <dbReference type="EMBL" id="KAA8885419.1"/>
    </source>
</evidence>
<evidence type="ECO:0000313" key="2">
    <source>
        <dbReference type="Proteomes" id="UP000323876"/>
    </source>
</evidence>
<dbReference type="AlphaFoldDB" id="A0A5N0EAC4"/>
<gene>
    <name evidence="1" type="ORF">F3087_27640</name>
</gene>
<name>A0A5N0EAC4_9NOCA</name>
<sequence length="159" mass="16632">MTIRPGVLAYRGGLSAAKMHAHHSVQVLIARCGEFVVADAAGTQVTCRATVIPADVAHAVVQGVAEGEMVQLAAESDDAAAVSRTVARPYSAEAWAAAGDALANRLGDGEWWADGLPYVRSAVRPMRHPALASALRLLPDRIEEGQVRLRDVAGTVGLS</sequence>
<comment type="caution">
    <text evidence="1">The sequence shown here is derived from an EMBL/GenBank/DDBJ whole genome shotgun (WGS) entry which is preliminary data.</text>
</comment>
<dbReference type="EMBL" id="VXLC01000015">
    <property type="protein sequence ID" value="KAA8885419.1"/>
    <property type="molecule type" value="Genomic_DNA"/>
</dbReference>
<keyword evidence="2" id="KW-1185">Reference proteome</keyword>
<accession>A0A5N0EAC4</accession>